<feature type="transmembrane region" description="Helical" evidence="1">
    <location>
        <begin position="12"/>
        <end position="29"/>
    </location>
</feature>
<dbReference type="GeneID" id="54567375"/>
<proteinExistence type="predicted"/>
<evidence type="ECO:0000256" key="1">
    <source>
        <dbReference type="SAM" id="Phobius"/>
    </source>
</evidence>
<keyword evidence="1" id="KW-0472">Membrane</keyword>
<sequence>MASTHQLRTTHLIAIICILLFSTVSILLIPTTRHTSPASTPLSPLELTHVLESRKDDITQSKISTRALDSYQDSIQKGRDFLCALEQPNNANPCAVKQSSWTSQADLPRYGWNIRVDTGISGTFGLEAAFAALGISSTPSEWRTVNIGHNTETREGNTIYPATFAHFLTLFHGSTRTMVAKMSYGPAYKAEKMRIPIGGNRKLPPLQRWSDLIWLAWQRVTSLPNGLSDQRLLDMRAGLEHVFRYQVSNQDTKDTVLRAHGRGTISNPNEMPPVWPGWAFTPSSDNDAFKSILNSPNAYGVVYLLASHKGNDQFKVRTIDRINAFNCPFSLPGRPTEARLCLYLHIAPV</sequence>
<reference evidence="2" key="1">
    <citation type="journal article" date="2020" name="Stud. Mycol.">
        <title>101 Dothideomycetes genomes: a test case for predicting lifestyles and emergence of pathogens.</title>
        <authorList>
            <person name="Haridas S."/>
            <person name="Albert R."/>
            <person name="Binder M."/>
            <person name="Bloem J."/>
            <person name="Labutti K."/>
            <person name="Salamov A."/>
            <person name="Andreopoulos B."/>
            <person name="Baker S."/>
            <person name="Barry K."/>
            <person name="Bills G."/>
            <person name="Bluhm B."/>
            <person name="Cannon C."/>
            <person name="Castanera R."/>
            <person name="Culley D."/>
            <person name="Daum C."/>
            <person name="Ezra D."/>
            <person name="Gonzalez J."/>
            <person name="Henrissat B."/>
            <person name="Kuo A."/>
            <person name="Liang C."/>
            <person name="Lipzen A."/>
            <person name="Lutzoni F."/>
            <person name="Magnuson J."/>
            <person name="Mondo S."/>
            <person name="Nolan M."/>
            <person name="Ohm R."/>
            <person name="Pangilinan J."/>
            <person name="Park H.-J."/>
            <person name="Ramirez L."/>
            <person name="Alfaro M."/>
            <person name="Sun H."/>
            <person name="Tritt A."/>
            <person name="Yoshinaga Y."/>
            <person name="Zwiers L.-H."/>
            <person name="Turgeon B."/>
            <person name="Goodwin S."/>
            <person name="Spatafora J."/>
            <person name="Crous P."/>
            <person name="Grigoriev I."/>
        </authorList>
    </citation>
    <scope>NUCLEOTIDE SEQUENCE</scope>
    <source>
        <strain evidence="2">ATCC 36951</strain>
    </source>
</reference>
<evidence type="ECO:0000313" key="2">
    <source>
        <dbReference type="EMBL" id="KAF2161422.1"/>
    </source>
</evidence>
<keyword evidence="1" id="KW-0812">Transmembrane</keyword>
<accession>A0A6A6C6B8</accession>
<organism evidence="2 3">
    <name type="scientific">Zasmidium cellare ATCC 36951</name>
    <dbReference type="NCBI Taxonomy" id="1080233"/>
    <lineage>
        <taxon>Eukaryota</taxon>
        <taxon>Fungi</taxon>
        <taxon>Dikarya</taxon>
        <taxon>Ascomycota</taxon>
        <taxon>Pezizomycotina</taxon>
        <taxon>Dothideomycetes</taxon>
        <taxon>Dothideomycetidae</taxon>
        <taxon>Mycosphaerellales</taxon>
        <taxon>Mycosphaerellaceae</taxon>
        <taxon>Zasmidium</taxon>
    </lineage>
</organism>
<evidence type="ECO:0000313" key="3">
    <source>
        <dbReference type="Proteomes" id="UP000799537"/>
    </source>
</evidence>
<dbReference type="RefSeq" id="XP_033662311.1">
    <property type="nucleotide sequence ID" value="XM_033814103.1"/>
</dbReference>
<keyword evidence="3" id="KW-1185">Reference proteome</keyword>
<dbReference type="AlphaFoldDB" id="A0A6A6C6B8"/>
<name>A0A6A6C6B8_ZASCE</name>
<dbReference type="OrthoDB" id="5337308at2759"/>
<protein>
    <submittedName>
        <fullName evidence="2">Uncharacterized protein</fullName>
    </submittedName>
</protein>
<dbReference type="EMBL" id="ML993619">
    <property type="protein sequence ID" value="KAF2161422.1"/>
    <property type="molecule type" value="Genomic_DNA"/>
</dbReference>
<keyword evidence="1" id="KW-1133">Transmembrane helix</keyword>
<dbReference type="Proteomes" id="UP000799537">
    <property type="component" value="Unassembled WGS sequence"/>
</dbReference>
<gene>
    <name evidence="2" type="ORF">M409DRAFT_59128</name>
</gene>